<evidence type="ECO:0000256" key="7">
    <source>
        <dbReference type="ARBA" id="ARBA00022737"/>
    </source>
</evidence>
<dbReference type="Proteomes" id="UP000812966">
    <property type="component" value="Unassembled WGS sequence"/>
</dbReference>
<reference evidence="14" key="1">
    <citation type="submission" date="2020-04" db="EMBL/GenBank/DDBJ databases">
        <title>Analysis of mating type loci in Filobasidium floriforme.</title>
        <authorList>
            <person name="Nowrousian M."/>
        </authorList>
    </citation>
    <scope>NUCLEOTIDE SEQUENCE</scope>
    <source>
        <strain evidence="14">CBS 6242</strain>
    </source>
</reference>
<evidence type="ECO:0000256" key="8">
    <source>
        <dbReference type="ARBA" id="ARBA00022842"/>
    </source>
</evidence>
<dbReference type="PANTHER" id="PTHR11129">
    <property type="entry name" value="PROTEIN FARNESYLTRANSFERASE ALPHA SUBUNIT/RAB GERANYLGERANYL TRANSFERASE ALPHA SUBUNIT"/>
    <property type="match status" value="1"/>
</dbReference>
<evidence type="ECO:0000256" key="1">
    <source>
        <dbReference type="ARBA" id="ARBA00001946"/>
    </source>
</evidence>
<dbReference type="PROSITE" id="PS51147">
    <property type="entry name" value="PFTA"/>
    <property type="match status" value="4"/>
</dbReference>
<evidence type="ECO:0000256" key="12">
    <source>
        <dbReference type="ARBA" id="ARBA00043086"/>
    </source>
</evidence>
<evidence type="ECO:0000256" key="6">
    <source>
        <dbReference type="ARBA" id="ARBA00022679"/>
    </source>
</evidence>
<comment type="cofactor">
    <cofactor evidence="1">
        <name>Mg(2+)</name>
        <dbReference type="ChEBI" id="CHEBI:18420"/>
    </cofactor>
</comment>
<evidence type="ECO:0000256" key="4">
    <source>
        <dbReference type="ARBA" id="ARBA00012702"/>
    </source>
</evidence>
<comment type="caution">
    <text evidence="14">The sequence shown here is derived from an EMBL/GenBank/DDBJ whole genome shotgun (WGS) entry which is preliminary data.</text>
</comment>
<evidence type="ECO:0000256" key="9">
    <source>
        <dbReference type="ARBA" id="ARBA00040965"/>
    </source>
</evidence>
<organism evidence="14 15">
    <name type="scientific">Filobasidium floriforme</name>
    <dbReference type="NCBI Taxonomy" id="5210"/>
    <lineage>
        <taxon>Eukaryota</taxon>
        <taxon>Fungi</taxon>
        <taxon>Dikarya</taxon>
        <taxon>Basidiomycota</taxon>
        <taxon>Agaricomycotina</taxon>
        <taxon>Tremellomycetes</taxon>
        <taxon>Filobasidiales</taxon>
        <taxon>Filobasidiaceae</taxon>
        <taxon>Filobasidium</taxon>
    </lineage>
</organism>
<dbReference type="GO" id="GO:0004662">
    <property type="term" value="F:CAAX-protein geranylgeranyltransferase activity"/>
    <property type="evidence" value="ECO:0007669"/>
    <property type="project" value="UniProtKB-EC"/>
</dbReference>
<evidence type="ECO:0000256" key="3">
    <source>
        <dbReference type="ARBA" id="ARBA00012700"/>
    </source>
</evidence>
<evidence type="ECO:0000256" key="10">
    <source>
        <dbReference type="ARBA" id="ARBA00041392"/>
    </source>
</evidence>
<sequence>MEPADGLVPIMYSEEYSDAMSYFRAIVTENEKSARVLELTEHIIRLNPAHYTVWQYRFSTLLHLESDLLAELSLMNEFASQNLKSYQVWHHRLTLLTHLNPDLALLKKEIAFIHESLIPDAKNYHTWSYLHWVYTRFSSLGEEMGGNRFAEKDWEAERGWCDGMLDSDGVIGKQEGDEGEDVLVNGDGRNNSAWGWRWYLMVSREGVRGKTDVQAEIDYTLKQIEQIPHNASAWNYLRGLHTHFAIPFSQTFPQLETYTSTTETRAKPVPFAIEWESDALAQTGSEEEVKRAAGLLLDLADKWDVMRRTYWRYRRNELLKQVRPSKASANVEQAEKRTATVTA</sequence>
<dbReference type="InterPro" id="IPR002088">
    <property type="entry name" value="Prenyl_trans_a"/>
</dbReference>
<dbReference type="Gene3D" id="1.25.40.120">
    <property type="entry name" value="Protein prenylyltransferase"/>
    <property type="match status" value="2"/>
</dbReference>
<proteinExistence type="inferred from homology"/>
<protein>
    <recommendedName>
        <fullName evidence="9">Protein farnesyltransferase/geranylgeranyltransferase type-1 subunit alpha</fullName>
        <ecNumber evidence="4">2.5.1.58</ecNumber>
        <ecNumber evidence="3">2.5.1.59</ecNumber>
    </recommendedName>
    <alternativeName>
        <fullName evidence="12">CAAX farnesyltransferase subunit alpha</fullName>
    </alternativeName>
    <alternativeName>
        <fullName evidence="11">FTase-alpha</fullName>
    </alternativeName>
    <alternativeName>
        <fullName evidence="10">Ras proteins prenyltransferase subunit alpha</fullName>
    </alternativeName>
    <alternativeName>
        <fullName evidence="13">Type I protein geranyl-geranyltransferase subunit alpha</fullName>
    </alternativeName>
</protein>
<evidence type="ECO:0000256" key="11">
    <source>
        <dbReference type="ARBA" id="ARBA00042436"/>
    </source>
</evidence>
<evidence type="ECO:0000256" key="5">
    <source>
        <dbReference type="ARBA" id="ARBA00022602"/>
    </source>
</evidence>
<dbReference type="EC" id="2.5.1.59" evidence="3"/>
<keyword evidence="7" id="KW-0677">Repeat</keyword>
<dbReference type="EC" id="2.5.1.58" evidence="4"/>
<dbReference type="GO" id="GO:0005965">
    <property type="term" value="C:protein farnesyltransferase complex"/>
    <property type="evidence" value="ECO:0007669"/>
    <property type="project" value="TreeGrafter"/>
</dbReference>
<accession>A0A8K0NNX0</accession>
<evidence type="ECO:0000313" key="14">
    <source>
        <dbReference type="EMBL" id="KAG7530815.1"/>
    </source>
</evidence>
<dbReference type="PANTHER" id="PTHR11129:SF1">
    <property type="entry name" value="PROTEIN FARNESYLTRANSFERASE_GERANYLGERANYLTRANSFERASE TYPE-1 SUBUNIT ALPHA"/>
    <property type="match status" value="1"/>
</dbReference>
<gene>
    <name evidence="14" type="ORF">FFLO_04794</name>
</gene>
<evidence type="ECO:0000256" key="13">
    <source>
        <dbReference type="ARBA" id="ARBA00043219"/>
    </source>
</evidence>
<dbReference type="Pfam" id="PF01239">
    <property type="entry name" value="PPTA"/>
    <property type="match status" value="4"/>
</dbReference>
<dbReference type="SUPFAM" id="SSF48439">
    <property type="entry name" value="Protein prenylyltransferase"/>
    <property type="match status" value="1"/>
</dbReference>
<dbReference type="EMBL" id="JABELV010000108">
    <property type="protein sequence ID" value="KAG7530815.1"/>
    <property type="molecule type" value="Genomic_DNA"/>
</dbReference>
<comment type="similarity">
    <text evidence="2">Belongs to the protein prenyltransferase subunit alpha family.</text>
</comment>
<dbReference type="AlphaFoldDB" id="A0A8K0NNX0"/>
<evidence type="ECO:0000256" key="2">
    <source>
        <dbReference type="ARBA" id="ARBA00006734"/>
    </source>
</evidence>
<dbReference type="GO" id="GO:0005953">
    <property type="term" value="C:CAAX-protein geranylgeranyltransferase complex"/>
    <property type="evidence" value="ECO:0007669"/>
    <property type="project" value="TreeGrafter"/>
</dbReference>
<name>A0A8K0NNX0_9TREE</name>
<keyword evidence="15" id="KW-1185">Reference proteome</keyword>
<keyword evidence="6" id="KW-0808">Transferase</keyword>
<keyword evidence="8" id="KW-0460">Magnesium</keyword>
<keyword evidence="5" id="KW-0637">Prenyltransferase</keyword>
<evidence type="ECO:0000313" key="15">
    <source>
        <dbReference type="Proteomes" id="UP000812966"/>
    </source>
</evidence>
<dbReference type="GO" id="GO:0004660">
    <property type="term" value="F:protein farnesyltransferase activity"/>
    <property type="evidence" value="ECO:0007669"/>
    <property type="project" value="UniProtKB-EC"/>
</dbReference>